<organism evidence="1 2">
    <name type="scientific">Hortaea werneckii</name>
    <name type="common">Black yeast</name>
    <name type="synonym">Cladosporium werneckii</name>
    <dbReference type="NCBI Taxonomy" id="91943"/>
    <lineage>
        <taxon>Eukaryota</taxon>
        <taxon>Fungi</taxon>
        <taxon>Dikarya</taxon>
        <taxon>Ascomycota</taxon>
        <taxon>Pezizomycotina</taxon>
        <taxon>Dothideomycetes</taxon>
        <taxon>Dothideomycetidae</taxon>
        <taxon>Mycosphaerellales</taxon>
        <taxon>Teratosphaeriaceae</taxon>
        <taxon>Hortaea</taxon>
    </lineage>
</organism>
<dbReference type="EMBL" id="QWIS01000209">
    <property type="protein sequence ID" value="RMZ01562.1"/>
    <property type="molecule type" value="Genomic_DNA"/>
</dbReference>
<dbReference type="AlphaFoldDB" id="A0A3M7GLM8"/>
<dbReference type="VEuPathDB" id="FungiDB:BTJ68_09573"/>
<protein>
    <submittedName>
        <fullName evidence="1">Uncharacterized protein</fullName>
    </submittedName>
</protein>
<evidence type="ECO:0000313" key="2">
    <source>
        <dbReference type="Proteomes" id="UP000280598"/>
    </source>
</evidence>
<dbReference type="Proteomes" id="UP000280598">
    <property type="component" value="Unassembled WGS sequence"/>
</dbReference>
<name>A0A3M7GLM8_HORWE</name>
<reference evidence="1 2" key="1">
    <citation type="journal article" date="2018" name="BMC Genomics">
        <title>Genomic evidence for intraspecific hybridization in a clonal and extremely halotolerant yeast.</title>
        <authorList>
            <person name="Gostincar C."/>
            <person name="Stajich J.E."/>
            <person name="Zupancic J."/>
            <person name="Zalar P."/>
            <person name="Gunde-Cimerman N."/>
        </authorList>
    </citation>
    <scope>NUCLEOTIDE SEQUENCE [LARGE SCALE GENOMIC DNA]</scope>
    <source>
        <strain evidence="1 2">EXF-562</strain>
    </source>
</reference>
<proteinExistence type="predicted"/>
<gene>
    <name evidence="1" type="ORF">D0860_07567</name>
</gene>
<comment type="caution">
    <text evidence="1">The sequence shown here is derived from an EMBL/GenBank/DDBJ whole genome shotgun (WGS) entry which is preliminary data.</text>
</comment>
<sequence>MADLISSSVAHAASPVPTPAALLRRTIYTPTSSWDYATTAISSDQYYMGAIGISGGETWSLSCINEPFTTSGVYAGCGYDDLYTSCSGSFAYGADGDVIRWLRIRDSYVGDRSKPLSIRINDANVKDDIKSNNTVSDDFHPKHGRYRRSYVKLYYLGTMYSTSKLAP</sequence>
<accession>A0A3M7GLM8</accession>
<evidence type="ECO:0000313" key="1">
    <source>
        <dbReference type="EMBL" id="RMZ01562.1"/>
    </source>
</evidence>